<reference evidence="3 4" key="1">
    <citation type="submission" date="2019-02" db="EMBL/GenBank/DDBJ databases">
        <title>Genome sequencing of the rare red list fungi Phellinidium pouzarii.</title>
        <authorList>
            <person name="Buettner E."/>
            <person name="Kellner H."/>
        </authorList>
    </citation>
    <scope>NUCLEOTIDE SEQUENCE [LARGE SCALE GENOMIC DNA]</scope>
    <source>
        <strain evidence="3 4">DSM 108285</strain>
    </source>
</reference>
<feature type="domain" description="C2H2-type" evidence="2">
    <location>
        <begin position="172"/>
        <end position="196"/>
    </location>
</feature>
<proteinExistence type="predicted"/>
<gene>
    <name evidence="3" type="ORF">EW145_g2116</name>
</gene>
<feature type="region of interest" description="Disordered" evidence="1">
    <location>
        <begin position="103"/>
        <end position="122"/>
    </location>
</feature>
<comment type="caution">
    <text evidence="3">The sequence shown here is derived from an EMBL/GenBank/DDBJ whole genome shotgun (WGS) entry which is preliminary data.</text>
</comment>
<dbReference type="Proteomes" id="UP000308199">
    <property type="component" value="Unassembled WGS sequence"/>
</dbReference>
<dbReference type="InterPro" id="IPR013087">
    <property type="entry name" value="Znf_C2H2_type"/>
</dbReference>
<dbReference type="OrthoDB" id="3241355at2759"/>
<protein>
    <recommendedName>
        <fullName evidence="2">C2H2-type domain-containing protein</fullName>
    </recommendedName>
</protein>
<feature type="compositionally biased region" description="Basic and acidic residues" evidence="1">
    <location>
        <begin position="105"/>
        <end position="115"/>
    </location>
</feature>
<evidence type="ECO:0000259" key="2">
    <source>
        <dbReference type="SMART" id="SM00355"/>
    </source>
</evidence>
<sequence>MPSETIHIDPDAIIANHLFFLRMTGYFESRPNLLGSRAPRNSHVPLRSKEQTKKKDVFYFPSLNRSLDVDVDEKECGKKNSVDCHSPATNQTPELMAPLITEVESSSKDAKREETNSLDFKNSADVSNNAKALKSRSLTHDRDICEMEERTIAFNAVTYTIFDEQSSEPGRFMCSYEGCTQSSANTAILARHVHTHYPDAYFCPCCNTTFSRVDAFDRHFRMLQSKNDLVHTAGALRFEVGRERTRFNLYFLGVMDDFPMPEDHFKMIAGRRRGNKLD</sequence>
<name>A0A4S4LCK0_9AGAM</name>
<accession>A0A4S4LCK0</accession>
<evidence type="ECO:0000256" key="1">
    <source>
        <dbReference type="SAM" id="MobiDB-lite"/>
    </source>
</evidence>
<dbReference type="EMBL" id="SGPK01000068">
    <property type="protein sequence ID" value="THH09307.1"/>
    <property type="molecule type" value="Genomic_DNA"/>
</dbReference>
<dbReference type="SMART" id="SM00355">
    <property type="entry name" value="ZnF_C2H2"/>
    <property type="match status" value="2"/>
</dbReference>
<evidence type="ECO:0000313" key="3">
    <source>
        <dbReference type="EMBL" id="THH09307.1"/>
    </source>
</evidence>
<feature type="domain" description="C2H2-type" evidence="2">
    <location>
        <begin position="201"/>
        <end position="221"/>
    </location>
</feature>
<evidence type="ECO:0000313" key="4">
    <source>
        <dbReference type="Proteomes" id="UP000308199"/>
    </source>
</evidence>
<dbReference type="Gene3D" id="3.30.160.60">
    <property type="entry name" value="Classic Zinc Finger"/>
    <property type="match status" value="1"/>
</dbReference>
<keyword evidence="4" id="KW-1185">Reference proteome</keyword>
<dbReference type="AlphaFoldDB" id="A0A4S4LCK0"/>
<organism evidence="3 4">
    <name type="scientific">Phellinidium pouzarii</name>
    <dbReference type="NCBI Taxonomy" id="167371"/>
    <lineage>
        <taxon>Eukaryota</taxon>
        <taxon>Fungi</taxon>
        <taxon>Dikarya</taxon>
        <taxon>Basidiomycota</taxon>
        <taxon>Agaricomycotina</taxon>
        <taxon>Agaricomycetes</taxon>
        <taxon>Hymenochaetales</taxon>
        <taxon>Hymenochaetaceae</taxon>
        <taxon>Phellinidium</taxon>
    </lineage>
</organism>